<dbReference type="HOGENOM" id="CLU_103041_1_0_1"/>
<dbReference type="AlphaFoldDB" id="A0A0C3K4D9"/>
<organism evidence="1 2">
    <name type="scientific">Pisolithus tinctorius Marx 270</name>
    <dbReference type="NCBI Taxonomy" id="870435"/>
    <lineage>
        <taxon>Eukaryota</taxon>
        <taxon>Fungi</taxon>
        <taxon>Dikarya</taxon>
        <taxon>Basidiomycota</taxon>
        <taxon>Agaricomycotina</taxon>
        <taxon>Agaricomycetes</taxon>
        <taxon>Agaricomycetidae</taxon>
        <taxon>Boletales</taxon>
        <taxon>Sclerodermatineae</taxon>
        <taxon>Pisolithaceae</taxon>
        <taxon>Pisolithus</taxon>
    </lineage>
</organism>
<proteinExistence type="predicted"/>
<feature type="non-terminal residue" evidence="1">
    <location>
        <position position="1"/>
    </location>
</feature>
<accession>A0A0C3K4D9</accession>
<dbReference type="OrthoDB" id="3054702at2759"/>
<dbReference type="Proteomes" id="UP000054217">
    <property type="component" value="Unassembled WGS sequence"/>
</dbReference>
<protein>
    <submittedName>
        <fullName evidence="1">Uncharacterized protein</fullName>
    </submittedName>
</protein>
<dbReference type="InParanoid" id="A0A0C3K4D9"/>
<gene>
    <name evidence="1" type="ORF">M404DRAFT_143107</name>
</gene>
<evidence type="ECO:0000313" key="1">
    <source>
        <dbReference type="EMBL" id="KIO04427.1"/>
    </source>
</evidence>
<keyword evidence="2" id="KW-1185">Reference proteome</keyword>
<evidence type="ECO:0000313" key="2">
    <source>
        <dbReference type="Proteomes" id="UP000054217"/>
    </source>
</evidence>
<name>A0A0C3K4D9_PISTI</name>
<reference evidence="2" key="2">
    <citation type="submission" date="2015-01" db="EMBL/GenBank/DDBJ databases">
        <title>Evolutionary Origins and Diversification of the Mycorrhizal Mutualists.</title>
        <authorList>
            <consortium name="DOE Joint Genome Institute"/>
            <consortium name="Mycorrhizal Genomics Consortium"/>
            <person name="Kohler A."/>
            <person name="Kuo A."/>
            <person name="Nagy L.G."/>
            <person name="Floudas D."/>
            <person name="Copeland A."/>
            <person name="Barry K.W."/>
            <person name="Cichocki N."/>
            <person name="Veneault-Fourrey C."/>
            <person name="LaButti K."/>
            <person name="Lindquist E.A."/>
            <person name="Lipzen A."/>
            <person name="Lundell T."/>
            <person name="Morin E."/>
            <person name="Murat C."/>
            <person name="Riley R."/>
            <person name="Ohm R."/>
            <person name="Sun H."/>
            <person name="Tunlid A."/>
            <person name="Henrissat B."/>
            <person name="Grigoriev I.V."/>
            <person name="Hibbett D.S."/>
            <person name="Martin F."/>
        </authorList>
    </citation>
    <scope>NUCLEOTIDE SEQUENCE [LARGE SCALE GENOMIC DNA]</scope>
    <source>
        <strain evidence="2">Marx 270</strain>
    </source>
</reference>
<dbReference type="EMBL" id="KN831971">
    <property type="protein sequence ID" value="KIO04427.1"/>
    <property type="molecule type" value="Genomic_DNA"/>
</dbReference>
<sequence>ETSEWGMKCLHPFVNGWVPALAINARCNNDVKLLTNSRATTNLSFYITSYQTKKQGKHYNLSAILTKGLAYHKAHTPYLEDLCNQQCLLLFRLVHAINREQELAVLMVMSYLMGWGDTYRSHHYTPIYWSSFMRKLLGIFPNLFRQTSDVSAR</sequence>
<reference evidence="1 2" key="1">
    <citation type="submission" date="2014-04" db="EMBL/GenBank/DDBJ databases">
        <authorList>
            <consortium name="DOE Joint Genome Institute"/>
            <person name="Kuo A."/>
            <person name="Kohler A."/>
            <person name="Costa M.D."/>
            <person name="Nagy L.G."/>
            <person name="Floudas D."/>
            <person name="Copeland A."/>
            <person name="Barry K.W."/>
            <person name="Cichocki N."/>
            <person name="Veneault-Fourrey C."/>
            <person name="LaButti K."/>
            <person name="Lindquist E.A."/>
            <person name="Lipzen A."/>
            <person name="Lundell T."/>
            <person name="Morin E."/>
            <person name="Murat C."/>
            <person name="Sun H."/>
            <person name="Tunlid A."/>
            <person name="Henrissat B."/>
            <person name="Grigoriev I.V."/>
            <person name="Hibbett D.S."/>
            <person name="Martin F."/>
            <person name="Nordberg H.P."/>
            <person name="Cantor M.N."/>
            <person name="Hua S.X."/>
        </authorList>
    </citation>
    <scope>NUCLEOTIDE SEQUENCE [LARGE SCALE GENOMIC DNA]</scope>
    <source>
        <strain evidence="1 2">Marx 270</strain>
    </source>
</reference>